<organism evidence="1 2">
    <name type="scientific">Rhodoplanes roseus</name>
    <dbReference type="NCBI Taxonomy" id="29409"/>
    <lineage>
        <taxon>Bacteria</taxon>
        <taxon>Pseudomonadati</taxon>
        <taxon>Pseudomonadota</taxon>
        <taxon>Alphaproteobacteria</taxon>
        <taxon>Hyphomicrobiales</taxon>
        <taxon>Nitrobacteraceae</taxon>
        <taxon>Rhodoplanes</taxon>
    </lineage>
</organism>
<proteinExistence type="predicted"/>
<sequence>MSGTQAAPHISATATGDDLVMMDKRLTGAKASFNGTVAGSKVDGEFSLAGNLGGVPIDGSGRIASLEGGVRQLQDL</sequence>
<dbReference type="AlphaFoldDB" id="A0A327JVN3"/>
<comment type="caution">
    <text evidence="1">The sequence shown here is derived from an EMBL/GenBank/DDBJ whole genome shotgun (WGS) entry which is preliminary data.</text>
</comment>
<accession>A0A327JVN3</accession>
<evidence type="ECO:0000313" key="1">
    <source>
        <dbReference type="EMBL" id="RAI30549.1"/>
    </source>
</evidence>
<feature type="non-terminal residue" evidence="1">
    <location>
        <position position="76"/>
    </location>
</feature>
<name>A0A327JVN3_9BRAD</name>
<dbReference type="Proteomes" id="UP000249130">
    <property type="component" value="Unassembled WGS sequence"/>
</dbReference>
<protein>
    <submittedName>
        <fullName evidence="1">Uncharacterized protein</fullName>
    </submittedName>
</protein>
<keyword evidence="2" id="KW-1185">Reference proteome</keyword>
<gene>
    <name evidence="1" type="ORF">CH341_33140</name>
</gene>
<reference evidence="1 2" key="1">
    <citation type="submission" date="2017-07" db="EMBL/GenBank/DDBJ databases">
        <title>Draft Genome Sequences of Select Purple Nonsulfur Bacteria.</title>
        <authorList>
            <person name="Lasarre B."/>
            <person name="Mckinlay J.B."/>
        </authorList>
    </citation>
    <scope>NUCLEOTIDE SEQUENCE [LARGE SCALE GENOMIC DNA]</scope>
    <source>
        <strain evidence="1 2">DSM 5909</strain>
    </source>
</reference>
<dbReference type="EMBL" id="NPEX01001021">
    <property type="protein sequence ID" value="RAI30549.1"/>
    <property type="molecule type" value="Genomic_DNA"/>
</dbReference>
<evidence type="ECO:0000313" key="2">
    <source>
        <dbReference type="Proteomes" id="UP000249130"/>
    </source>
</evidence>